<comment type="similarity">
    <text evidence="3">In the C-terminal section; belongs to the pectinesterase family.</text>
</comment>
<comment type="pathway">
    <text evidence="1 7">Glycan metabolism; pectin degradation; 2-dehydro-3-deoxy-D-gluconate from pectin: step 1/5.</text>
</comment>
<dbReference type="InterPro" id="IPR033131">
    <property type="entry name" value="Pectinesterase_Asp_AS"/>
</dbReference>
<dbReference type="InterPro" id="IPR011050">
    <property type="entry name" value="Pectin_lyase_fold/virulence"/>
</dbReference>
<dbReference type="PROSITE" id="PS00800">
    <property type="entry name" value="PECTINESTERASE_1"/>
    <property type="match status" value="1"/>
</dbReference>
<keyword evidence="8" id="KW-0812">Transmembrane</keyword>
<comment type="subcellular location">
    <subcellularLocation>
        <location evidence="7">Secreted</location>
        <location evidence="7">Cell wall</location>
    </subcellularLocation>
</comment>
<evidence type="ECO:0000256" key="6">
    <source>
        <dbReference type="PROSITE-ProRule" id="PRU10040"/>
    </source>
</evidence>
<dbReference type="PROSITE" id="PS00503">
    <property type="entry name" value="PECTINESTERASE_2"/>
    <property type="match status" value="1"/>
</dbReference>
<dbReference type="PANTHER" id="PTHR31707">
    <property type="entry name" value="PECTINESTERASE"/>
    <property type="match status" value="1"/>
</dbReference>
<evidence type="ECO:0000313" key="11">
    <source>
        <dbReference type="Proteomes" id="UP000824469"/>
    </source>
</evidence>
<feature type="transmembrane region" description="Helical" evidence="8">
    <location>
        <begin position="12"/>
        <end position="34"/>
    </location>
</feature>
<keyword evidence="7" id="KW-0964">Secreted</keyword>
<dbReference type="InterPro" id="IPR012334">
    <property type="entry name" value="Pectin_lyas_fold"/>
</dbReference>
<dbReference type="Pfam" id="PF01095">
    <property type="entry name" value="Pectinesterase"/>
    <property type="match status" value="1"/>
</dbReference>
<evidence type="ECO:0000256" key="4">
    <source>
        <dbReference type="ARBA" id="ARBA00022801"/>
    </source>
</evidence>
<evidence type="ECO:0000256" key="2">
    <source>
        <dbReference type="ARBA" id="ARBA00006027"/>
    </source>
</evidence>
<dbReference type="InterPro" id="IPR000070">
    <property type="entry name" value="Pectinesterase_cat"/>
</dbReference>
<dbReference type="EMBL" id="JAHRHJ020000005">
    <property type="protein sequence ID" value="KAH9315659.1"/>
    <property type="molecule type" value="Genomic_DNA"/>
</dbReference>
<keyword evidence="5 7" id="KW-0063">Aspartyl esterase</keyword>
<keyword evidence="7" id="KW-0134">Cell wall</keyword>
<dbReference type="GO" id="GO:0004857">
    <property type="term" value="F:enzyme inhibitor activity"/>
    <property type="evidence" value="ECO:0007669"/>
    <property type="project" value="InterPro"/>
</dbReference>
<dbReference type="GO" id="GO:0042545">
    <property type="term" value="P:cell wall modification"/>
    <property type="evidence" value="ECO:0007669"/>
    <property type="project" value="UniProtKB-UniRule"/>
</dbReference>
<dbReference type="GO" id="GO:0045490">
    <property type="term" value="P:pectin catabolic process"/>
    <property type="evidence" value="ECO:0007669"/>
    <property type="project" value="UniProtKB-UniRule"/>
</dbReference>
<comment type="similarity">
    <text evidence="2">In the N-terminal section; belongs to the PMEI family.</text>
</comment>
<evidence type="ECO:0000256" key="3">
    <source>
        <dbReference type="ARBA" id="ARBA00007786"/>
    </source>
</evidence>
<dbReference type="FunFam" id="2.160.20.10:FF:000001">
    <property type="entry name" value="Pectinesterase"/>
    <property type="match status" value="1"/>
</dbReference>
<name>A0AA38G713_TAXCH</name>
<evidence type="ECO:0000256" key="8">
    <source>
        <dbReference type="SAM" id="Phobius"/>
    </source>
</evidence>
<dbReference type="SUPFAM" id="SSF101148">
    <property type="entry name" value="Plant invertase/pectin methylesterase inhibitor"/>
    <property type="match status" value="1"/>
</dbReference>
<feature type="domain" description="Pectinesterase inhibitor" evidence="9">
    <location>
        <begin position="39"/>
        <end position="179"/>
    </location>
</feature>
<proteinExistence type="inferred from homology"/>
<reference evidence="10 11" key="1">
    <citation type="journal article" date="2021" name="Nat. Plants">
        <title>The Taxus genome provides insights into paclitaxel biosynthesis.</title>
        <authorList>
            <person name="Xiong X."/>
            <person name="Gou J."/>
            <person name="Liao Q."/>
            <person name="Li Y."/>
            <person name="Zhou Q."/>
            <person name="Bi G."/>
            <person name="Li C."/>
            <person name="Du R."/>
            <person name="Wang X."/>
            <person name="Sun T."/>
            <person name="Guo L."/>
            <person name="Liang H."/>
            <person name="Lu P."/>
            <person name="Wu Y."/>
            <person name="Zhang Z."/>
            <person name="Ro D.K."/>
            <person name="Shang Y."/>
            <person name="Huang S."/>
            <person name="Yan J."/>
        </authorList>
    </citation>
    <scope>NUCLEOTIDE SEQUENCE [LARGE SCALE GENOMIC DNA]</scope>
    <source>
        <strain evidence="10">Ta-2019</strain>
    </source>
</reference>
<evidence type="ECO:0000259" key="9">
    <source>
        <dbReference type="SMART" id="SM00856"/>
    </source>
</evidence>
<evidence type="ECO:0000256" key="1">
    <source>
        <dbReference type="ARBA" id="ARBA00005184"/>
    </source>
</evidence>
<dbReference type="Pfam" id="PF04043">
    <property type="entry name" value="PMEI"/>
    <property type="match status" value="1"/>
</dbReference>
<keyword evidence="11" id="KW-1185">Reference proteome</keyword>
<keyword evidence="8" id="KW-0472">Membrane</keyword>
<dbReference type="Proteomes" id="UP000824469">
    <property type="component" value="Unassembled WGS sequence"/>
</dbReference>
<dbReference type="SMART" id="SM00856">
    <property type="entry name" value="PMEI"/>
    <property type="match status" value="1"/>
</dbReference>
<dbReference type="EC" id="3.1.1.11" evidence="7"/>
<dbReference type="Gene3D" id="2.160.20.10">
    <property type="entry name" value="Single-stranded right-handed beta-helix, Pectin lyase-like"/>
    <property type="match status" value="1"/>
</dbReference>
<feature type="active site" evidence="6">
    <location>
        <position position="372"/>
    </location>
</feature>
<dbReference type="NCBIfam" id="TIGR01614">
    <property type="entry name" value="PME_inhib"/>
    <property type="match status" value="1"/>
</dbReference>
<evidence type="ECO:0000313" key="10">
    <source>
        <dbReference type="EMBL" id="KAH9315659.1"/>
    </source>
</evidence>
<dbReference type="OMA" id="SYYGEYM"/>
<keyword evidence="7" id="KW-0961">Cell wall biogenesis/degradation</keyword>
<comment type="caution">
    <text evidence="10">The sequence shown here is derived from an EMBL/GenBank/DDBJ whole genome shotgun (WGS) entry which is preliminary data.</text>
</comment>
<dbReference type="InterPro" id="IPR018040">
    <property type="entry name" value="Pectinesterase_Tyr_AS"/>
</dbReference>
<dbReference type="Gene3D" id="1.20.140.40">
    <property type="entry name" value="Invertase/pectin methylesterase inhibitor family protein"/>
    <property type="match status" value="1"/>
</dbReference>
<gene>
    <name evidence="10" type="ORF">KI387_024286</name>
</gene>
<organism evidence="10 11">
    <name type="scientific">Taxus chinensis</name>
    <name type="common">Chinese yew</name>
    <name type="synonym">Taxus wallichiana var. chinensis</name>
    <dbReference type="NCBI Taxonomy" id="29808"/>
    <lineage>
        <taxon>Eukaryota</taxon>
        <taxon>Viridiplantae</taxon>
        <taxon>Streptophyta</taxon>
        <taxon>Embryophyta</taxon>
        <taxon>Tracheophyta</taxon>
        <taxon>Spermatophyta</taxon>
        <taxon>Pinopsida</taxon>
        <taxon>Pinidae</taxon>
        <taxon>Conifers II</taxon>
        <taxon>Cupressales</taxon>
        <taxon>Taxaceae</taxon>
        <taxon>Taxus</taxon>
    </lineage>
</organism>
<dbReference type="GO" id="GO:0030599">
    <property type="term" value="F:pectinesterase activity"/>
    <property type="evidence" value="ECO:0007669"/>
    <property type="project" value="UniProtKB-UniRule"/>
</dbReference>
<comment type="function">
    <text evidence="7">Acts in the modification of cell walls via demethylesterification of cell wall pectin.</text>
</comment>
<comment type="catalytic activity">
    <reaction evidence="7">
        <text>[(1-&gt;4)-alpha-D-galacturonosyl methyl ester](n) + n H2O = [(1-&gt;4)-alpha-D-galacturonosyl](n) + n methanol + n H(+)</text>
        <dbReference type="Rhea" id="RHEA:22380"/>
        <dbReference type="Rhea" id="RHEA-COMP:14570"/>
        <dbReference type="Rhea" id="RHEA-COMP:14573"/>
        <dbReference type="ChEBI" id="CHEBI:15377"/>
        <dbReference type="ChEBI" id="CHEBI:15378"/>
        <dbReference type="ChEBI" id="CHEBI:17790"/>
        <dbReference type="ChEBI" id="CHEBI:140522"/>
        <dbReference type="ChEBI" id="CHEBI:140523"/>
        <dbReference type="EC" id="3.1.1.11"/>
    </reaction>
</comment>
<evidence type="ECO:0000256" key="7">
    <source>
        <dbReference type="RuleBase" id="RU000589"/>
    </source>
</evidence>
<protein>
    <recommendedName>
        <fullName evidence="7">Pectinesterase</fullName>
        <ecNumber evidence="7">3.1.1.11</ecNumber>
    </recommendedName>
</protein>
<evidence type="ECO:0000256" key="5">
    <source>
        <dbReference type="ARBA" id="ARBA00023085"/>
    </source>
</evidence>
<accession>A0AA38G713</accession>
<dbReference type="SUPFAM" id="SSF51126">
    <property type="entry name" value="Pectin lyase-like"/>
    <property type="match status" value="1"/>
</dbReference>
<dbReference type="InterPro" id="IPR006501">
    <property type="entry name" value="Pectinesterase_inhib_dom"/>
</dbReference>
<sequence>MASLPGKKKKWVLIIIIILSSACAAAAVIVISRWNCGPPPAAPLNANPNPNPNPNKFGIIAMNATVSALQRAYARAPLYLGVARVASSPQRRAAALEDCLELLDDSVDLAKAALVKIAGITLSLHRTRRSEEEVVDAQTWLSAALTNQETCIDGLRQSGADINGEMDESSHLLTRALAMVNNLREPRRPENIKNQDQDFPAWLSMSNRRLLQAPNGEAVFEANVTVAQDGSGQYLTIGEAVEQAPSKSKERYVIYIKAGVYQENVDVSKNKTNLMFVGDGMSNTKVVSHRNVKDGSTTFRSATFAVSGEGFIARDMSFVNDAGPNKHQAVALRVGADFSAIYRCSIFGYQDSLYVHSLRQFYRECNIYGTVDFVFGNAAVVLQDCNIVVRRPMPHQKNTITAQGRKDPNQNTGISIQNCRVLASRDLFSAQSSFQTYLGRPWKMYSRTVFIRTFIDDLIHPAGWLEWSGHYALQSLYYGEYRNRGPGAKLDKRVTWDGYRVIKTAEEAKNFTVANFISGSTWLPSTGIPFKGGLI</sequence>
<dbReference type="InterPro" id="IPR035513">
    <property type="entry name" value="Invertase/methylesterase_inhib"/>
</dbReference>
<keyword evidence="4 7" id="KW-0378">Hydrolase</keyword>
<dbReference type="PROSITE" id="PS51257">
    <property type="entry name" value="PROKAR_LIPOPROTEIN"/>
    <property type="match status" value="1"/>
</dbReference>
<dbReference type="AlphaFoldDB" id="A0AA38G713"/>
<dbReference type="CDD" id="cd15798">
    <property type="entry name" value="PMEI-like_3"/>
    <property type="match status" value="1"/>
</dbReference>
<keyword evidence="8" id="KW-1133">Transmembrane helix</keyword>